<comment type="similarity">
    <text evidence="1 8 9">Belongs to the GreA/GreB family.</text>
</comment>
<dbReference type="HAMAP" id="MF_00105">
    <property type="entry name" value="GreA_GreB"/>
    <property type="match status" value="1"/>
</dbReference>
<dbReference type="GO" id="GO:0003677">
    <property type="term" value="F:DNA binding"/>
    <property type="evidence" value="ECO:0007669"/>
    <property type="project" value="UniProtKB-UniRule"/>
</dbReference>
<evidence type="ECO:0000256" key="4">
    <source>
        <dbReference type="ARBA" id="ARBA00023125"/>
    </source>
</evidence>
<proteinExistence type="inferred from homology"/>
<dbReference type="InterPro" id="IPR036805">
    <property type="entry name" value="Tscrpt_elong_fac_GreA/B_N_sf"/>
</dbReference>
<reference evidence="12 13" key="1">
    <citation type="journal article" date="2016" name="Nat. Commun.">
        <title>Thousands of microbial genomes shed light on interconnected biogeochemical processes in an aquifer system.</title>
        <authorList>
            <person name="Anantharaman K."/>
            <person name="Brown C.T."/>
            <person name="Hug L.A."/>
            <person name="Sharon I."/>
            <person name="Castelle C.J."/>
            <person name="Probst A.J."/>
            <person name="Thomas B.C."/>
            <person name="Singh A."/>
            <person name="Wilkins M.J."/>
            <person name="Karaoz U."/>
            <person name="Brodie E.L."/>
            <person name="Williams K.H."/>
            <person name="Hubbard S.S."/>
            <person name="Banfield J.F."/>
        </authorList>
    </citation>
    <scope>NUCLEOTIDE SEQUENCE [LARGE SCALE GENOMIC DNA]</scope>
</reference>
<dbReference type="InterPro" id="IPR018151">
    <property type="entry name" value="TF_GreA/GreB_CS"/>
</dbReference>
<evidence type="ECO:0000256" key="6">
    <source>
        <dbReference type="ARBA" id="ARBA00024916"/>
    </source>
</evidence>
<sequence>MKGEREYLTKDKFDELKKELDELKTVKRKEVAESLDYARGLGDLSENAEYHEARELQANIEDRIAKLESIMKNSTIVSRESPQGEYVRIGSTVIVEKQGGKVQQKFKIVGSEETDMLQGKLSNRCPLGVAILGKKAGDSFSFNSPAGIMIYKVITIE</sequence>
<feature type="domain" description="Transcription elongation factor GreA/GreB C-terminal" evidence="10">
    <location>
        <begin position="85"/>
        <end position="157"/>
    </location>
</feature>
<dbReference type="SUPFAM" id="SSF54534">
    <property type="entry name" value="FKBP-like"/>
    <property type="match status" value="1"/>
</dbReference>
<evidence type="ECO:0000256" key="7">
    <source>
        <dbReference type="ARBA" id="ARBA00030776"/>
    </source>
</evidence>
<dbReference type="InterPro" id="IPR028624">
    <property type="entry name" value="Tscrpt_elong_fac_GreA/B"/>
</dbReference>
<dbReference type="PANTHER" id="PTHR30437">
    <property type="entry name" value="TRANSCRIPTION ELONGATION FACTOR GREA"/>
    <property type="match status" value="1"/>
</dbReference>
<comment type="function">
    <text evidence="6 8 9">Necessary for efficient RNA polymerase transcription elongation past template-encoded arresting sites. The arresting sites in DNA have the property of trapping a certain fraction of elongating RNA polymerases that pass through, resulting in locked ternary complexes. Cleavage of the nascent transcript by cleavage factors such as GreA or GreB allows the resumption of elongation from the new 3'terminus. GreA releases sequences of 2 to 3 nucleotides.</text>
</comment>
<keyword evidence="4 8" id="KW-0238">DNA-binding</keyword>
<dbReference type="InterPro" id="IPR001437">
    <property type="entry name" value="Tscrpt_elong_fac_GreA/B_C"/>
</dbReference>
<comment type="caution">
    <text evidence="12">The sequence shown here is derived from an EMBL/GenBank/DDBJ whole genome shotgun (WGS) entry which is preliminary data.</text>
</comment>
<keyword evidence="12" id="KW-0251">Elongation factor</keyword>
<protein>
    <recommendedName>
        <fullName evidence="2 8">Transcription elongation factor GreA</fullName>
    </recommendedName>
    <alternativeName>
        <fullName evidence="7 8">Transcript cleavage factor GreA</fullName>
    </alternativeName>
</protein>
<dbReference type="FunFam" id="1.10.287.180:FF:000001">
    <property type="entry name" value="Transcription elongation factor GreA"/>
    <property type="match status" value="1"/>
</dbReference>
<name>A0A1G2PHZ1_9BACT</name>
<accession>A0A1G2PHZ1</accession>
<dbReference type="Gene3D" id="3.10.50.30">
    <property type="entry name" value="Transcription elongation factor, GreA/GreB, C-terminal domain"/>
    <property type="match status" value="1"/>
</dbReference>
<feature type="domain" description="Transcription elongation factor GreA/GreB N-terminal" evidence="11">
    <location>
        <begin position="7"/>
        <end position="76"/>
    </location>
</feature>
<evidence type="ECO:0000259" key="11">
    <source>
        <dbReference type="Pfam" id="PF03449"/>
    </source>
</evidence>
<dbReference type="GO" id="GO:0006354">
    <property type="term" value="P:DNA-templated transcription elongation"/>
    <property type="evidence" value="ECO:0007669"/>
    <property type="project" value="TreeGrafter"/>
</dbReference>
<evidence type="ECO:0000313" key="13">
    <source>
        <dbReference type="Proteomes" id="UP000176965"/>
    </source>
</evidence>
<evidence type="ECO:0000313" key="12">
    <source>
        <dbReference type="EMBL" id="OHA47241.1"/>
    </source>
</evidence>
<dbReference type="Gene3D" id="1.10.287.180">
    <property type="entry name" value="Transcription elongation factor, GreA/GreB, N-terminal domain"/>
    <property type="match status" value="1"/>
</dbReference>
<dbReference type="InterPro" id="IPR006359">
    <property type="entry name" value="Tscrpt_elong_fac_GreA"/>
</dbReference>
<dbReference type="EMBL" id="MHSQ01000019">
    <property type="protein sequence ID" value="OHA47241.1"/>
    <property type="molecule type" value="Genomic_DNA"/>
</dbReference>
<dbReference type="STRING" id="1802338.A2541_01855"/>
<evidence type="ECO:0000256" key="5">
    <source>
        <dbReference type="ARBA" id="ARBA00023163"/>
    </source>
</evidence>
<evidence type="ECO:0000256" key="3">
    <source>
        <dbReference type="ARBA" id="ARBA00023015"/>
    </source>
</evidence>
<evidence type="ECO:0000256" key="2">
    <source>
        <dbReference type="ARBA" id="ARBA00013729"/>
    </source>
</evidence>
<dbReference type="Pfam" id="PF01272">
    <property type="entry name" value="GreA_GreB"/>
    <property type="match status" value="1"/>
</dbReference>
<dbReference type="NCBIfam" id="TIGR01462">
    <property type="entry name" value="greA"/>
    <property type="match status" value="1"/>
</dbReference>
<dbReference type="PIRSF" id="PIRSF006092">
    <property type="entry name" value="GreA_GreB"/>
    <property type="match status" value="1"/>
</dbReference>
<evidence type="ECO:0000256" key="9">
    <source>
        <dbReference type="RuleBase" id="RU000556"/>
    </source>
</evidence>
<dbReference type="NCBIfam" id="NF001263">
    <property type="entry name" value="PRK00226.1-4"/>
    <property type="match status" value="1"/>
</dbReference>
<keyword evidence="3 8" id="KW-0805">Transcription regulation</keyword>
<dbReference type="SUPFAM" id="SSF46557">
    <property type="entry name" value="GreA transcript cleavage protein, N-terminal domain"/>
    <property type="match status" value="1"/>
</dbReference>
<evidence type="ECO:0000259" key="10">
    <source>
        <dbReference type="Pfam" id="PF01272"/>
    </source>
</evidence>
<feature type="coiled-coil region" evidence="8">
    <location>
        <begin position="13"/>
        <end position="73"/>
    </location>
</feature>
<dbReference type="AlphaFoldDB" id="A0A1G2PHZ1"/>
<keyword evidence="5 8" id="KW-0804">Transcription</keyword>
<dbReference type="GO" id="GO:0032784">
    <property type="term" value="P:regulation of DNA-templated transcription elongation"/>
    <property type="evidence" value="ECO:0007669"/>
    <property type="project" value="UniProtKB-UniRule"/>
</dbReference>
<evidence type="ECO:0000256" key="1">
    <source>
        <dbReference type="ARBA" id="ARBA00008213"/>
    </source>
</evidence>
<keyword evidence="12" id="KW-0648">Protein biosynthesis</keyword>
<dbReference type="GO" id="GO:0003746">
    <property type="term" value="F:translation elongation factor activity"/>
    <property type="evidence" value="ECO:0007669"/>
    <property type="project" value="UniProtKB-KW"/>
</dbReference>
<dbReference type="InterPro" id="IPR022691">
    <property type="entry name" value="Tscrpt_elong_fac_GreA/B_N"/>
</dbReference>
<dbReference type="PROSITE" id="PS00829">
    <property type="entry name" value="GREAB_1"/>
    <property type="match status" value="1"/>
</dbReference>
<dbReference type="InterPro" id="IPR036953">
    <property type="entry name" value="GreA/GreB_C_sf"/>
</dbReference>
<dbReference type="GO" id="GO:0070063">
    <property type="term" value="F:RNA polymerase binding"/>
    <property type="evidence" value="ECO:0007669"/>
    <property type="project" value="InterPro"/>
</dbReference>
<evidence type="ECO:0000256" key="8">
    <source>
        <dbReference type="HAMAP-Rule" id="MF_00105"/>
    </source>
</evidence>
<dbReference type="Pfam" id="PF03449">
    <property type="entry name" value="GreA_GreB_N"/>
    <property type="match status" value="1"/>
</dbReference>
<dbReference type="PANTHER" id="PTHR30437:SF4">
    <property type="entry name" value="TRANSCRIPTION ELONGATION FACTOR GREA"/>
    <property type="match status" value="1"/>
</dbReference>
<organism evidence="12 13">
    <name type="scientific">Candidatus Taylorbacteria bacterium RIFOXYD2_FULL_36_9</name>
    <dbReference type="NCBI Taxonomy" id="1802338"/>
    <lineage>
        <taxon>Bacteria</taxon>
        <taxon>Candidatus Tayloriibacteriota</taxon>
    </lineage>
</organism>
<keyword evidence="8" id="KW-0175">Coiled coil</keyword>
<dbReference type="InterPro" id="IPR023459">
    <property type="entry name" value="Tscrpt_elong_fac_GreA/B_fam"/>
</dbReference>
<dbReference type="Proteomes" id="UP000176965">
    <property type="component" value="Unassembled WGS sequence"/>
</dbReference>
<gene>
    <name evidence="8" type="primary">greA</name>
    <name evidence="12" type="ORF">A2541_01855</name>
</gene>